<accession>A0AAV7HJP8</accession>
<dbReference type="AlphaFoldDB" id="A0AAV7HJP8"/>
<comment type="caution">
    <text evidence="1">The sequence shown here is derived from an EMBL/GenBank/DDBJ whole genome shotgun (WGS) entry which is preliminary data.</text>
</comment>
<name>A0AAV7HJP8_DENCH</name>
<gene>
    <name evidence="1" type="ORF">IEQ34_002573</name>
</gene>
<sequence>MKDKIPLKLCSLGENKIKFKLIPLVLRVLGGDQVVFQNKEENVIVCYFWSKIWEGNPNSFTINFYTAIKYLFHILPVPIFLKTRLKNGSYRFYKIMHFKNFSIEKVNIYSETSLQQMIPIIEIERKENTEIPPPSPESLGSSW</sequence>
<protein>
    <submittedName>
        <fullName evidence="1">Uncharacterized protein</fullName>
    </submittedName>
</protein>
<evidence type="ECO:0000313" key="1">
    <source>
        <dbReference type="EMBL" id="KAH0467540.1"/>
    </source>
</evidence>
<dbReference type="EMBL" id="JAGFBR010000004">
    <property type="protein sequence ID" value="KAH0467540.1"/>
    <property type="molecule type" value="Genomic_DNA"/>
</dbReference>
<reference evidence="1 2" key="1">
    <citation type="journal article" date="2021" name="Hortic Res">
        <title>Chromosome-scale assembly of the Dendrobium chrysotoxum genome enhances the understanding of orchid evolution.</title>
        <authorList>
            <person name="Zhang Y."/>
            <person name="Zhang G.Q."/>
            <person name="Zhang D."/>
            <person name="Liu X.D."/>
            <person name="Xu X.Y."/>
            <person name="Sun W.H."/>
            <person name="Yu X."/>
            <person name="Zhu X."/>
            <person name="Wang Z.W."/>
            <person name="Zhao X."/>
            <person name="Zhong W.Y."/>
            <person name="Chen H."/>
            <person name="Yin W.L."/>
            <person name="Huang T."/>
            <person name="Niu S.C."/>
            <person name="Liu Z.J."/>
        </authorList>
    </citation>
    <scope>NUCLEOTIDE SEQUENCE [LARGE SCALE GENOMIC DNA]</scope>
    <source>
        <strain evidence="1">Lindl</strain>
    </source>
</reference>
<proteinExistence type="predicted"/>
<evidence type="ECO:0000313" key="2">
    <source>
        <dbReference type="Proteomes" id="UP000775213"/>
    </source>
</evidence>
<dbReference type="Proteomes" id="UP000775213">
    <property type="component" value="Unassembled WGS sequence"/>
</dbReference>
<keyword evidence="2" id="KW-1185">Reference proteome</keyword>
<organism evidence="1 2">
    <name type="scientific">Dendrobium chrysotoxum</name>
    <name type="common">Orchid</name>
    <dbReference type="NCBI Taxonomy" id="161865"/>
    <lineage>
        <taxon>Eukaryota</taxon>
        <taxon>Viridiplantae</taxon>
        <taxon>Streptophyta</taxon>
        <taxon>Embryophyta</taxon>
        <taxon>Tracheophyta</taxon>
        <taxon>Spermatophyta</taxon>
        <taxon>Magnoliopsida</taxon>
        <taxon>Liliopsida</taxon>
        <taxon>Asparagales</taxon>
        <taxon>Orchidaceae</taxon>
        <taxon>Epidendroideae</taxon>
        <taxon>Malaxideae</taxon>
        <taxon>Dendrobiinae</taxon>
        <taxon>Dendrobium</taxon>
    </lineage>
</organism>